<dbReference type="RefSeq" id="WP_284133314.1">
    <property type="nucleotide sequence ID" value="NZ_JASKYM010000007.1"/>
</dbReference>
<keyword evidence="8" id="KW-1185">Reference proteome</keyword>
<evidence type="ECO:0000256" key="3">
    <source>
        <dbReference type="ARBA" id="ARBA00022989"/>
    </source>
</evidence>
<accession>A0ABT7EBT1</accession>
<dbReference type="EMBL" id="JASKYM010000007">
    <property type="protein sequence ID" value="MDK2564388.1"/>
    <property type="molecule type" value="Genomic_DNA"/>
</dbReference>
<evidence type="ECO:0000256" key="4">
    <source>
        <dbReference type="ARBA" id="ARBA00023136"/>
    </source>
</evidence>
<proteinExistence type="predicted"/>
<organism evidence="7 8">
    <name type="scientific">Romboutsia sedimentorum</name>
    <dbReference type="NCBI Taxonomy" id="1368474"/>
    <lineage>
        <taxon>Bacteria</taxon>
        <taxon>Bacillati</taxon>
        <taxon>Bacillota</taxon>
        <taxon>Clostridia</taxon>
        <taxon>Peptostreptococcales</taxon>
        <taxon>Peptostreptococcaceae</taxon>
        <taxon>Romboutsia</taxon>
    </lineage>
</organism>
<dbReference type="Pfam" id="PF04893">
    <property type="entry name" value="Yip1"/>
    <property type="match status" value="1"/>
</dbReference>
<keyword evidence="4 5" id="KW-0472">Membrane</keyword>
<sequence>MNLIKLAVKPSEYFEENKEGEIQKREPIKLRYLFIALIILSVLSSVVQTMVMPADTEQALNIFNMSEKTFTILQHVGSGILSIVGAWIFVNILYLVNKVLISSVENKEIEEKKYFKSLLYFRYIVTAIIGLVLSITLSLILKDDNTLIMVSSINNLFIKLWATYILFGILKYYVQTKKLHKILPTILYIFTIIGTGFVIYGNMVISKLGL</sequence>
<name>A0ABT7EBT1_9FIRM</name>
<evidence type="ECO:0000313" key="8">
    <source>
        <dbReference type="Proteomes" id="UP001301012"/>
    </source>
</evidence>
<feature type="transmembrane region" description="Helical" evidence="5">
    <location>
        <begin position="153"/>
        <end position="174"/>
    </location>
</feature>
<keyword evidence="3 5" id="KW-1133">Transmembrane helix</keyword>
<feature type="transmembrane region" description="Helical" evidence="5">
    <location>
        <begin position="117"/>
        <end position="141"/>
    </location>
</feature>
<evidence type="ECO:0000259" key="6">
    <source>
        <dbReference type="Pfam" id="PF04893"/>
    </source>
</evidence>
<feature type="domain" description="Yip1" evidence="6">
    <location>
        <begin position="8"/>
        <end position="198"/>
    </location>
</feature>
<comment type="subcellular location">
    <subcellularLocation>
        <location evidence="1">Membrane</location>
        <topology evidence="1">Multi-pass membrane protein</topology>
    </subcellularLocation>
</comment>
<keyword evidence="2 5" id="KW-0812">Transmembrane</keyword>
<dbReference type="Proteomes" id="UP001301012">
    <property type="component" value="Unassembled WGS sequence"/>
</dbReference>
<evidence type="ECO:0000313" key="7">
    <source>
        <dbReference type="EMBL" id="MDK2564388.1"/>
    </source>
</evidence>
<feature type="transmembrane region" description="Helical" evidence="5">
    <location>
        <begin position="72"/>
        <end position="96"/>
    </location>
</feature>
<gene>
    <name evidence="7" type="ORF">QOZ84_12575</name>
</gene>
<evidence type="ECO:0000256" key="2">
    <source>
        <dbReference type="ARBA" id="ARBA00022692"/>
    </source>
</evidence>
<evidence type="ECO:0000256" key="1">
    <source>
        <dbReference type="ARBA" id="ARBA00004141"/>
    </source>
</evidence>
<evidence type="ECO:0000256" key="5">
    <source>
        <dbReference type="SAM" id="Phobius"/>
    </source>
</evidence>
<feature type="transmembrane region" description="Helical" evidence="5">
    <location>
        <begin position="32"/>
        <end position="52"/>
    </location>
</feature>
<protein>
    <submittedName>
        <fullName evidence="7">Amino acid permease</fullName>
    </submittedName>
</protein>
<dbReference type="InterPro" id="IPR006977">
    <property type="entry name" value="Yip1_dom"/>
</dbReference>
<reference evidence="7 8" key="1">
    <citation type="submission" date="2023-05" db="EMBL/GenBank/DDBJ databases">
        <title>Rombocin, a short stable natural nisin variant, displays selective antimicrobial activity against Listeria monocytogenes and employs dual mode of action to kill target bacterial strains.</title>
        <authorList>
            <person name="Wambui J."/>
            <person name="Stephan R."/>
            <person name="Kuipers O.P."/>
        </authorList>
    </citation>
    <scope>NUCLEOTIDE SEQUENCE [LARGE SCALE GENOMIC DNA]</scope>
    <source>
        <strain evidence="7 8">RC002</strain>
    </source>
</reference>
<comment type="caution">
    <text evidence="7">The sequence shown here is derived from an EMBL/GenBank/DDBJ whole genome shotgun (WGS) entry which is preliminary data.</text>
</comment>
<feature type="transmembrane region" description="Helical" evidence="5">
    <location>
        <begin position="186"/>
        <end position="205"/>
    </location>
</feature>